<comment type="caution">
    <text evidence="4">The sequence shown here is derived from an EMBL/GenBank/DDBJ whole genome shotgun (WGS) entry which is preliminary data.</text>
</comment>
<evidence type="ECO:0000313" key="4">
    <source>
        <dbReference type="EMBL" id="KAA0171659.1"/>
    </source>
</evidence>
<evidence type="ECO:0000259" key="3">
    <source>
        <dbReference type="Pfam" id="PF16058"/>
    </source>
</evidence>
<feature type="compositionally biased region" description="Low complexity" evidence="1">
    <location>
        <begin position="82"/>
        <end position="105"/>
    </location>
</feature>
<evidence type="ECO:0000256" key="1">
    <source>
        <dbReference type="SAM" id="MobiDB-lite"/>
    </source>
</evidence>
<organism evidence="4 5">
    <name type="scientific">Cafeteria roenbergensis</name>
    <name type="common">Marine flagellate</name>
    <dbReference type="NCBI Taxonomy" id="33653"/>
    <lineage>
        <taxon>Eukaryota</taxon>
        <taxon>Sar</taxon>
        <taxon>Stramenopiles</taxon>
        <taxon>Bigyra</taxon>
        <taxon>Opalozoa</taxon>
        <taxon>Bicosoecida</taxon>
        <taxon>Cafeteriaceae</taxon>
        <taxon>Cafeteria</taxon>
    </lineage>
</organism>
<feature type="region of interest" description="Disordered" evidence="1">
    <location>
        <begin position="337"/>
        <end position="415"/>
    </location>
</feature>
<feature type="compositionally biased region" description="Polar residues" evidence="1">
    <location>
        <begin position="238"/>
        <end position="257"/>
    </location>
</feature>
<feature type="compositionally biased region" description="Low complexity" evidence="1">
    <location>
        <begin position="389"/>
        <end position="415"/>
    </location>
</feature>
<feature type="compositionally biased region" description="Low complexity" evidence="1">
    <location>
        <begin position="553"/>
        <end position="568"/>
    </location>
</feature>
<protein>
    <submittedName>
        <fullName evidence="4">Uncharacterized protein</fullName>
    </submittedName>
</protein>
<reference evidence="4 5" key="1">
    <citation type="submission" date="2019-07" db="EMBL/GenBank/DDBJ databases">
        <title>Genomes of Cafeteria roenbergensis.</title>
        <authorList>
            <person name="Fischer M.G."/>
            <person name="Hackl T."/>
            <person name="Roman M."/>
        </authorList>
    </citation>
    <scope>NUCLEOTIDE SEQUENCE [LARGE SCALE GENOMIC DNA]</scope>
    <source>
        <strain evidence="4 5">RCC970-E3</strain>
    </source>
</reference>
<evidence type="ECO:0000313" key="5">
    <source>
        <dbReference type="Proteomes" id="UP000324907"/>
    </source>
</evidence>
<proteinExistence type="predicted"/>
<dbReference type="Pfam" id="PF08911">
    <property type="entry name" value="NUP50"/>
    <property type="match status" value="1"/>
</dbReference>
<feature type="domain" description="Mucin-like" evidence="3">
    <location>
        <begin position="112"/>
        <end position="193"/>
    </location>
</feature>
<name>A0A5A8E2H1_CAFRO</name>
<gene>
    <name evidence="4" type="ORF">FNF28_00592</name>
</gene>
<dbReference type="GO" id="GO:0005643">
    <property type="term" value="C:nuclear pore"/>
    <property type="evidence" value="ECO:0007669"/>
    <property type="project" value="InterPro"/>
</dbReference>
<feature type="compositionally biased region" description="Gly residues" evidence="1">
    <location>
        <begin position="72"/>
        <end position="81"/>
    </location>
</feature>
<evidence type="ECO:0000259" key="2">
    <source>
        <dbReference type="Pfam" id="PF08911"/>
    </source>
</evidence>
<dbReference type="InterPro" id="IPR015007">
    <property type="entry name" value="NUP2/50/61"/>
</dbReference>
<feature type="region of interest" description="Disordered" evidence="1">
    <location>
        <begin position="551"/>
        <end position="591"/>
    </location>
</feature>
<feature type="region of interest" description="Disordered" evidence="1">
    <location>
        <begin position="433"/>
        <end position="452"/>
    </location>
</feature>
<dbReference type="Pfam" id="PF16058">
    <property type="entry name" value="Mucin-like"/>
    <property type="match status" value="1"/>
</dbReference>
<sequence length="721" mass="70460">MSRAAKRGPESQLTREMLESGAADEEEEVQYSRAPAEVLANRKRIRLKKRSDRTGARAAPSTTPASLFSGVSLGGAGGGGPATFDFGLAAPAPAPASGVAAAKEALFGAAQSTSDPFKSGGASASDPFKSGGAPASDPFKSGGAPASDPFKSGGASASDPFKSGGAPASDPFKSGGASASDPFKSGGAPASDPFKSGGASASDPFKSGGASASDPFKSGGASASDPFKSGGAPASDPFKSSNGGSASAVPQQTTKLQVSDLGSDAVSPPSATKSALADDAARQLTKQERRRLFASLNKRFAAWVATHGKTADAVAGDWSAMCIDYVNHAADITHGTWRKKTGSAPGRRQVATPGPHASVPAAGHDAAGTAQLSAATNSPDPAPAPAPAPAFAAAPAATSPAPAPTAVPAAASSPAKPSASSAIDGLFSFKPSAQSPALAGSPPAPAASAPASSDPFAAFAVNPATSSAAPAPASSDPFAAFAAKPATSSAAPAPASSDPFAAFAAKPAASSAAPAPASSDPFAAFSASGGAFGAPATSSAPTGGSGAAGIFGGSSTLAPPADAGSAPAPGGGAAEEDKPPPKVDAGAAPRAKLLDDETLEFDAVCKPLRMKPADESGALPKDPWVSLAAGRLCVMKSASGGMRVAHCILLGMDEDNNPVPRTVINGRFLEKPTIRAGGKPIVSALITNQDAKGVTAPARFMLRFKKQEDADKLVSVGASFE</sequence>
<dbReference type="EMBL" id="VLTL01000005">
    <property type="protein sequence ID" value="KAA0171659.1"/>
    <property type="molecule type" value="Genomic_DNA"/>
</dbReference>
<feature type="domain" description="Nuclear pore complex NUP2/50/61" evidence="2">
    <location>
        <begin position="5"/>
        <end position="71"/>
    </location>
</feature>
<dbReference type="InterPro" id="IPR032059">
    <property type="entry name" value="Mucin-like"/>
</dbReference>
<accession>A0A5A8E2H1</accession>
<feature type="region of interest" description="Disordered" evidence="1">
    <location>
        <begin position="1"/>
        <end position="282"/>
    </location>
</feature>
<dbReference type="AlphaFoldDB" id="A0A5A8E2H1"/>
<feature type="compositionally biased region" description="Basic residues" evidence="1">
    <location>
        <begin position="41"/>
        <end position="51"/>
    </location>
</feature>
<dbReference type="Proteomes" id="UP000324907">
    <property type="component" value="Unassembled WGS sequence"/>
</dbReference>